<sequence length="237" mass="26815">MKMLKLGCFFMLLCLCRFSTQQSVVKAACDLQIEGRFDSGSGNFTLVVVNNALKPDQEAMVALGHGHVRDMSSLIRIKSKDKNLVILNKVFSCSTEFVMIKCTDKNIGESKWIRFLEDELTKSLKTYDISVPPRKEDTKVNVTEIWPGLFLVEIEIMKSDRKSCMYNICHESICTGSKRNPLLNDTDTESILTASLSKLEIRTPKSNPIIVKTEENVWQLDKIAKNLTICACLILRN</sequence>
<dbReference type="AlphaFoldDB" id="A0ABD2PVM2"/>
<dbReference type="EMBL" id="JBJKFK010002422">
    <property type="protein sequence ID" value="KAL3311128.1"/>
    <property type="molecule type" value="Genomic_DNA"/>
</dbReference>
<dbReference type="Proteomes" id="UP001626550">
    <property type="component" value="Unassembled WGS sequence"/>
</dbReference>
<accession>A0ABD2PVM2</accession>
<protein>
    <submittedName>
        <fullName evidence="2">Uncharacterized protein</fullName>
    </submittedName>
</protein>
<keyword evidence="1" id="KW-0732">Signal</keyword>
<reference evidence="2 3" key="1">
    <citation type="submission" date="2024-11" db="EMBL/GenBank/DDBJ databases">
        <title>Adaptive evolution of stress response genes in parasites aligns with host niche diversity.</title>
        <authorList>
            <person name="Hahn C."/>
            <person name="Resl P."/>
        </authorList>
    </citation>
    <scope>NUCLEOTIDE SEQUENCE [LARGE SCALE GENOMIC DNA]</scope>
    <source>
        <strain evidence="2">EGGRZ-B1_66</strain>
        <tissue evidence="2">Body</tissue>
    </source>
</reference>
<comment type="caution">
    <text evidence="2">The sequence shown here is derived from an EMBL/GenBank/DDBJ whole genome shotgun (WGS) entry which is preliminary data.</text>
</comment>
<proteinExistence type="predicted"/>
<evidence type="ECO:0000256" key="1">
    <source>
        <dbReference type="SAM" id="SignalP"/>
    </source>
</evidence>
<gene>
    <name evidence="2" type="ORF">Ciccas_010295</name>
</gene>
<keyword evidence="3" id="KW-1185">Reference proteome</keyword>
<feature type="signal peptide" evidence="1">
    <location>
        <begin position="1"/>
        <end position="21"/>
    </location>
</feature>
<evidence type="ECO:0000313" key="3">
    <source>
        <dbReference type="Proteomes" id="UP001626550"/>
    </source>
</evidence>
<name>A0ABD2PVM2_9PLAT</name>
<evidence type="ECO:0000313" key="2">
    <source>
        <dbReference type="EMBL" id="KAL3311128.1"/>
    </source>
</evidence>
<feature type="chain" id="PRO_5044852129" evidence="1">
    <location>
        <begin position="22"/>
        <end position="237"/>
    </location>
</feature>
<organism evidence="2 3">
    <name type="scientific">Cichlidogyrus casuarinus</name>
    <dbReference type="NCBI Taxonomy" id="1844966"/>
    <lineage>
        <taxon>Eukaryota</taxon>
        <taxon>Metazoa</taxon>
        <taxon>Spiralia</taxon>
        <taxon>Lophotrochozoa</taxon>
        <taxon>Platyhelminthes</taxon>
        <taxon>Monogenea</taxon>
        <taxon>Monopisthocotylea</taxon>
        <taxon>Dactylogyridea</taxon>
        <taxon>Ancyrocephalidae</taxon>
        <taxon>Cichlidogyrus</taxon>
    </lineage>
</organism>